<dbReference type="STRING" id="1296120.A0A1B9GHM3"/>
<gene>
    <name evidence="2" type="ORF">I316_07834</name>
</gene>
<dbReference type="OrthoDB" id="2526979at2759"/>
<feature type="compositionally biased region" description="Polar residues" evidence="1">
    <location>
        <begin position="689"/>
        <end position="717"/>
    </location>
</feature>
<feature type="compositionally biased region" description="Low complexity" evidence="1">
    <location>
        <begin position="629"/>
        <end position="640"/>
    </location>
</feature>
<reference evidence="3" key="2">
    <citation type="submission" date="2013-12" db="EMBL/GenBank/DDBJ databases">
        <title>Evolution of pathogenesis and genome organization in the Tremellales.</title>
        <authorList>
            <person name="Cuomo C."/>
            <person name="Litvintseva A."/>
            <person name="Heitman J."/>
            <person name="Chen Y."/>
            <person name="Sun S."/>
            <person name="Springer D."/>
            <person name="Dromer F."/>
            <person name="Young S."/>
            <person name="Zeng Q."/>
            <person name="Chapman S."/>
            <person name="Gujja S."/>
            <person name="Saif S."/>
            <person name="Birren B."/>
        </authorList>
    </citation>
    <scope>NUCLEOTIDE SEQUENCE [LARGE SCALE GENOMIC DNA]</scope>
    <source>
        <strain evidence="3">BCC8398</strain>
    </source>
</reference>
<protein>
    <submittedName>
        <fullName evidence="2">Uncharacterized protein</fullName>
    </submittedName>
</protein>
<feature type="compositionally biased region" description="Low complexity" evidence="1">
    <location>
        <begin position="384"/>
        <end position="415"/>
    </location>
</feature>
<dbReference type="AlphaFoldDB" id="A0A1B9GHM3"/>
<sequence length="834" mass="89703">MTIAPMSAASSSSRRLPKPNALSPISTKTSTDSSTPTSTAISSLTFPSVVFKGSFANLIKAIKGDHSIRRASVDSEEDEEEEEEEEDEAVKDALEGEVDEDSLMWDAQTALIAHHLDLAVKLYTQAALPPYRSPSACLALGNLLIRGSTLAEHDGLSSPPATSSASPSSPLSSSSRDVKGKSKASTHDISPTATHTHTSSVPSFFSRLFGSPPAVTRNPDSSEWKGAISTSQQQSQLRPEPVRRGTTDLVASGWQIPREGKRAVRDPKAMGVAAAWFILGLGWLVQEQSEREEKEWADRKLRDLGQTQADKFLESIPDGVLHRAHTDGGDNLPEDEVLLFGPKSKPKLKPKSQLSQPAAELVTDATSPPAPAEIPDGAGTLHESSSTITASGSTATLCPPASGPSSSSGRTTESPMIQTPGTGLEGQVDPFARHNTEFQYDEDALQQMLELLSPLVHLYRHGHIQAQDPVSLPPISLQQLPAPLKPKNETDKRRNVWHLGRVLSSRMMSLDLLSRGAAFVEGRETETARDGEDKLRGAVYILTNYILAMTSRDYEAEVYFRNVIATSPTGITFADDLIRQAAKRLDILTSTPRDESGLNGFPFPQTNISGEAETSKSSRPHQNPDYYLSPPKAFSKASPSGRRGSSPTISRDIPSGLPSSPADTLRPVASSPQIGSLRLSHLHKHGPGSLSSSELPDNETDTGNLFTVNRARTNPSTPRRKLPFEPSGEIAPIDPSLAAAELSSALTKHVMCGVCGGSGVNFPECRKCGLTFCSRDCRIGEDKAGNGKKHICGAWESRRLLTVPTRKVLVSLNKSSINVDVEKPPSSIRATRVF</sequence>
<evidence type="ECO:0000256" key="1">
    <source>
        <dbReference type="SAM" id="MobiDB-lite"/>
    </source>
</evidence>
<accession>A0A1B9GHM3</accession>
<name>A0A1B9GHM3_9TREE</name>
<feature type="compositionally biased region" description="Low complexity" evidence="1">
    <location>
        <begin position="26"/>
        <end position="40"/>
    </location>
</feature>
<feature type="region of interest" description="Disordered" evidence="1">
    <location>
        <begin position="212"/>
        <end position="246"/>
    </location>
</feature>
<feature type="region of interest" description="Disordered" evidence="1">
    <location>
        <begin position="152"/>
        <end position="200"/>
    </location>
</feature>
<organism evidence="2 3">
    <name type="scientific">Kwoniella heveanensis BCC8398</name>
    <dbReference type="NCBI Taxonomy" id="1296120"/>
    <lineage>
        <taxon>Eukaryota</taxon>
        <taxon>Fungi</taxon>
        <taxon>Dikarya</taxon>
        <taxon>Basidiomycota</taxon>
        <taxon>Agaricomycotina</taxon>
        <taxon>Tremellomycetes</taxon>
        <taxon>Tremellales</taxon>
        <taxon>Cryptococcaceae</taxon>
        <taxon>Kwoniella</taxon>
    </lineage>
</organism>
<dbReference type="EMBL" id="KV700148">
    <property type="protein sequence ID" value="OCF30506.1"/>
    <property type="molecule type" value="Genomic_DNA"/>
</dbReference>
<feature type="region of interest" description="Disordered" evidence="1">
    <location>
        <begin position="591"/>
        <end position="730"/>
    </location>
</feature>
<feature type="region of interest" description="Disordered" evidence="1">
    <location>
        <begin position="340"/>
        <end position="425"/>
    </location>
</feature>
<feature type="compositionally biased region" description="Acidic residues" evidence="1">
    <location>
        <begin position="74"/>
        <end position="91"/>
    </location>
</feature>
<proteinExistence type="predicted"/>
<evidence type="ECO:0000313" key="3">
    <source>
        <dbReference type="Proteomes" id="UP000092666"/>
    </source>
</evidence>
<reference evidence="2 3" key="1">
    <citation type="submission" date="2013-07" db="EMBL/GenBank/DDBJ databases">
        <title>The Genome Sequence of Cryptococcus heveanensis BCC8398.</title>
        <authorList>
            <consortium name="The Broad Institute Genome Sequencing Platform"/>
            <person name="Cuomo C."/>
            <person name="Litvintseva A."/>
            <person name="Chen Y."/>
            <person name="Heitman J."/>
            <person name="Sun S."/>
            <person name="Springer D."/>
            <person name="Dromer F."/>
            <person name="Young S.K."/>
            <person name="Zeng Q."/>
            <person name="Gargeya S."/>
            <person name="Fitzgerald M."/>
            <person name="Abouelleil A."/>
            <person name="Alvarado L."/>
            <person name="Berlin A.M."/>
            <person name="Chapman S.B."/>
            <person name="Dewar J."/>
            <person name="Goldberg J."/>
            <person name="Griggs A."/>
            <person name="Gujja S."/>
            <person name="Hansen M."/>
            <person name="Howarth C."/>
            <person name="Imamovic A."/>
            <person name="Larimer J."/>
            <person name="McCowan C."/>
            <person name="Murphy C."/>
            <person name="Pearson M."/>
            <person name="Priest M."/>
            <person name="Roberts A."/>
            <person name="Saif S."/>
            <person name="Shea T."/>
            <person name="Sykes S."/>
            <person name="Wortman J."/>
            <person name="Nusbaum C."/>
            <person name="Birren B."/>
        </authorList>
    </citation>
    <scope>NUCLEOTIDE SEQUENCE [LARGE SCALE GENOMIC DNA]</scope>
    <source>
        <strain evidence="2 3">BCC8398</strain>
    </source>
</reference>
<dbReference type="Proteomes" id="UP000092666">
    <property type="component" value="Unassembled WGS sequence"/>
</dbReference>
<feature type="compositionally biased region" description="Polar residues" evidence="1">
    <location>
        <begin position="228"/>
        <end position="237"/>
    </location>
</feature>
<feature type="region of interest" description="Disordered" evidence="1">
    <location>
        <begin position="1"/>
        <end position="40"/>
    </location>
</feature>
<keyword evidence="3" id="KW-1185">Reference proteome</keyword>
<evidence type="ECO:0000313" key="2">
    <source>
        <dbReference type="EMBL" id="OCF30506.1"/>
    </source>
</evidence>
<feature type="compositionally biased region" description="Low complexity" evidence="1">
    <location>
        <begin position="156"/>
        <end position="175"/>
    </location>
</feature>
<feature type="compositionally biased region" description="Polar residues" evidence="1">
    <location>
        <begin position="187"/>
        <end position="200"/>
    </location>
</feature>
<feature type="region of interest" description="Disordered" evidence="1">
    <location>
        <begin position="67"/>
        <end position="91"/>
    </location>
</feature>